<feature type="domain" description="Carrier" evidence="3">
    <location>
        <begin position="670"/>
        <end position="747"/>
    </location>
</feature>
<dbReference type="EMBL" id="JAVREJ010000009">
    <property type="protein sequence ID" value="MDT0350721.1"/>
    <property type="molecule type" value="Genomic_DNA"/>
</dbReference>
<evidence type="ECO:0000259" key="3">
    <source>
        <dbReference type="PROSITE" id="PS50075"/>
    </source>
</evidence>
<protein>
    <submittedName>
        <fullName evidence="4">Amino acid adenylation domain-containing protein</fullName>
    </submittedName>
</protein>
<evidence type="ECO:0000313" key="5">
    <source>
        <dbReference type="Proteomes" id="UP001183202"/>
    </source>
</evidence>
<dbReference type="InterPro" id="IPR009081">
    <property type="entry name" value="PP-bd_ACP"/>
</dbReference>
<keyword evidence="5" id="KW-1185">Reference proteome</keyword>
<dbReference type="PROSITE" id="PS50075">
    <property type="entry name" value="CARRIER"/>
    <property type="match status" value="1"/>
</dbReference>
<dbReference type="Pfam" id="PF00501">
    <property type="entry name" value="AMP-binding"/>
    <property type="match status" value="1"/>
</dbReference>
<proteinExistence type="predicted"/>
<dbReference type="NCBIfam" id="TIGR02353">
    <property type="entry name" value="NRPS_term_dom"/>
    <property type="match status" value="1"/>
</dbReference>
<feature type="compositionally biased region" description="Low complexity" evidence="1">
    <location>
        <begin position="1563"/>
        <end position="1618"/>
    </location>
</feature>
<dbReference type="InterPro" id="IPR042099">
    <property type="entry name" value="ANL_N_sf"/>
</dbReference>
<keyword evidence="2" id="KW-1133">Transmembrane helix</keyword>
<dbReference type="PROSITE" id="PS00455">
    <property type="entry name" value="AMP_BINDING"/>
    <property type="match status" value="1"/>
</dbReference>
<dbReference type="InterPro" id="IPR045851">
    <property type="entry name" value="AMP-bd_C_sf"/>
</dbReference>
<dbReference type="Proteomes" id="UP001183202">
    <property type="component" value="Unassembled WGS sequence"/>
</dbReference>
<dbReference type="SUPFAM" id="SSF47336">
    <property type="entry name" value="ACP-like"/>
    <property type="match status" value="1"/>
</dbReference>
<dbReference type="SUPFAM" id="SSF56801">
    <property type="entry name" value="Acetyl-CoA synthetase-like"/>
    <property type="match status" value="1"/>
</dbReference>
<dbReference type="InterPro" id="IPR036736">
    <property type="entry name" value="ACP-like_sf"/>
</dbReference>
<feature type="compositionally biased region" description="Acidic residues" evidence="1">
    <location>
        <begin position="1531"/>
        <end position="1562"/>
    </location>
</feature>
<dbReference type="Gene3D" id="3.40.50.12780">
    <property type="entry name" value="N-terminal domain of ligase-like"/>
    <property type="match status" value="1"/>
</dbReference>
<keyword evidence="2" id="KW-0812">Transmembrane</keyword>
<feature type="transmembrane region" description="Helical" evidence="2">
    <location>
        <begin position="1269"/>
        <end position="1291"/>
    </location>
</feature>
<feature type="transmembrane region" description="Helical" evidence="2">
    <location>
        <begin position="779"/>
        <end position="801"/>
    </location>
</feature>
<dbReference type="SUPFAM" id="SSF51161">
    <property type="entry name" value="Trimeric LpxA-like enzymes"/>
    <property type="match status" value="2"/>
</dbReference>
<dbReference type="InterPro" id="IPR025110">
    <property type="entry name" value="AMP-bd_C"/>
</dbReference>
<comment type="caution">
    <text evidence="4">The sequence shown here is derived from an EMBL/GenBank/DDBJ whole genome shotgun (WGS) entry which is preliminary data.</text>
</comment>
<sequence>MPAEALPTQALRTVPRRQRRPRPDATKAPSRQPEAPRTEVLRRVPAQVDRRANAWSTDAPVTEVLPYVQRSPRSAAGLHTEALHRVVYWHGDHLRTQTLRVVPEHADGLRPTPRPGPKHRAMPATTPPGIAAPATAAPDATPGILAPDDQRPRWRPGDRMEHLFEQRCDATPHHPAVEPENGPPLTFAELDARANRLARHLRARGIGAGDRVALMFDDAVWAYTAMLAALKVGAAFVPLDPGFPADRVGYIVSDAAASAVLTLEHLSADLAEMQADVLCVDDPAARLRALPAGRLTPAERGPASADQLAYIIYTSGSTGRPKGVAIGHPSIVSFVRVAAEVYGVRLGDRMYQGMTIAFDFSVEEIWVPWAAGATLVPKPAGGSLLGADLHDFLLRRRVTAIACVPTLLSTIEEDLPDLRFLLVSGEACPHDLIVRWHKTGRRFLNVYGPTEATVTATWTPVDPDRAVTIGVPLPTYSVVVLDPEDPHRALPLGGIGELGIGGIGLARGYVNRDDLTEKAFIPDFIGLPANPSKRIYRTGDLCRINEQGEIEYHGRIDLQVKIRGYRIELTEIESVLLQVPGVSGAVVHTYEPVPGTVELVGYYSLRTDTASVDPEAIYAVLRDRLPSYMVPAYLEQLDVIPLTTSDKADRKNLPPPSARRTSGSAREHVAPVGPVETALAGLLGEVLGLEKVSADAHLFDDLGANSLLLAQFCTRVRRHPDLAPVSTREVYQHPTVTALATLQPARSAPGTPARPAAPTTSPVTRVGALTHAACGTVQLLLFLASLVTAAKVLETGFLWVVAANGVVDAYLRALAWGAGTFAGFTLLPIVAKWLLIGRFRPREFPAWGLTYLRFWLVKTLIRVNPMTMFTGSPLHLMYLRALGARIGKRAVVLTPRVAACPDLLTIGPGTVVREDSSLLCFRAEAGRIRLGAVTLGANVIVSEKTVLDVDTAIGDGGWLGHCSSLQPGQRVPAGQYWHGSPAQAADEAPHQVPPARCGTARRFWYSMLQLFNLFLLAPIGFAATVELSQLVPWTAKLVAAGAHSASDPVLYAQIAGLSLALFYGGMLTALAFVTVVPRLAHKLFVRPDEVHALYGIRYWAHRFIRRTTNVTLFNDMLGDSSFIVGYLKAIGYDLSEVHQTGSNFGSELRQDTPYLTRIGTRTMVSDGLSVLNSEVSSTSFRTSQVSIGEDNYLGNSLAWPVGARVGDNVLLATKAALPLDGPVRHDVGLLGSPAFEIPRSVQRDADEQRDAEDLSRGLAAKNRYNLRTIALFTLVRWFAVFVLLVIGVVAIDLYDEYGIWALVVGFVAATVFGIGYAVLVERLAGGFRRLSPKLCSIYDPYFWWHERLWKLLAPPPFAGTPFKPLIARMLGVRVGRRVLDLGCSMPEKTLVEIGDHVTLNEGTVIQCHSLEDGVFKSDRTTIGSGATVGVAAFVHYGVTVGDGAVIDADAFLMKGEEVEPAARWVGNPAREVPEAPELSSSSEVRPTVAPLVLAGLVAVMLPVGVLMGVRGTTLPFVQAAATAPAPAAPVDDAEDGAAGDPADDTTDDTADDADTDEADDAADSVAPTAAVARPAAAGATVAKTSATTTTKTKATRTSAREPSPAPRSATTTRSSTDR</sequence>
<keyword evidence="2" id="KW-0472">Membrane</keyword>
<dbReference type="Pfam" id="PF00550">
    <property type="entry name" value="PP-binding"/>
    <property type="match status" value="1"/>
</dbReference>
<feature type="transmembrane region" description="Helical" evidence="2">
    <location>
        <begin position="855"/>
        <end position="879"/>
    </location>
</feature>
<evidence type="ECO:0000256" key="2">
    <source>
        <dbReference type="SAM" id="Phobius"/>
    </source>
</evidence>
<dbReference type="RefSeq" id="WP_311556752.1">
    <property type="nucleotide sequence ID" value="NZ_JAVREJ010000009.1"/>
</dbReference>
<dbReference type="CDD" id="cd05930">
    <property type="entry name" value="A_NRPS"/>
    <property type="match status" value="1"/>
</dbReference>
<feature type="transmembrane region" description="Helical" evidence="2">
    <location>
        <begin position="813"/>
        <end position="835"/>
    </location>
</feature>
<dbReference type="InterPro" id="IPR000873">
    <property type="entry name" value="AMP-dep_synth/lig_dom"/>
</dbReference>
<feature type="transmembrane region" description="Helical" evidence="2">
    <location>
        <begin position="1297"/>
        <end position="1319"/>
    </location>
</feature>
<dbReference type="InterPro" id="IPR012728">
    <property type="entry name" value="Pls/PosA_C"/>
</dbReference>
<evidence type="ECO:0000313" key="4">
    <source>
        <dbReference type="EMBL" id="MDT0350721.1"/>
    </source>
</evidence>
<dbReference type="Pfam" id="PF13193">
    <property type="entry name" value="AMP-binding_C"/>
    <property type="match status" value="1"/>
</dbReference>
<feature type="region of interest" description="Disordered" evidence="1">
    <location>
        <begin position="1"/>
        <end position="41"/>
    </location>
</feature>
<feature type="region of interest" description="Disordered" evidence="1">
    <location>
        <begin position="645"/>
        <end position="668"/>
    </location>
</feature>
<reference evidence="5" key="1">
    <citation type="submission" date="2023-07" db="EMBL/GenBank/DDBJ databases">
        <title>30 novel species of actinomycetes from the DSMZ collection.</title>
        <authorList>
            <person name="Nouioui I."/>
        </authorList>
    </citation>
    <scope>NUCLEOTIDE SEQUENCE [LARGE SCALE GENOMIC DNA]</scope>
    <source>
        <strain evidence="5">DSM 45834</strain>
    </source>
</reference>
<feature type="transmembrane region" description="Helical" evidence="2">
    <location>
        <begin position="1010"/>
        <end position="1031"/>
    </location>
</feature>
<feature type="transmembrane region" description="Helical" evidence="2">
    <location>
        <begin position="1051"/>
        <end position="1076"/>
    </location>
</feature>
<dbReference type="PANTHER" id="PTHR45527">
    <property type="entry name" value="NONRIBOSOMAL PEPTIDE SYNTHETASE"/>
    <property type="match status" value="1"/>
</dbReference>
<name>A0ABU2N9U3_9PSEU</name>
<feature type="transmembrane region" description="Helical" evidence="2">
    <location>
        <begin position="1488"/>
        <end position="1509"/>
    </location>
</feature>
<dbReference type="Gene3D" id="3.30.300.30">
    <property type="match status" value="1"/>
</dbReference>
<dbReference type="InterPro" id="IPR011004">
    <property type="entry name" value="Trimer_LpxA-like_sf"/>
</dbReference>
<dbReference type="Gene3D" id="2.160.10.10">
    <property type="entry name" value="Hexapeptide repeat proteins"/>
    <property type="match status" value="2"/>
</dbReference>
<dbReference type="PANTHER" id="PTHR45527:SF1">
    <property type="entry name" value="FATTY ACID SYNTHASE"/>
    <property type="match status" value="1"/>
</dbReference>
<evidence type="ECO:0000256" key="1">
    <source>
        <dbReference type="SAM" id="MobiDB-lite"/>
    </source>
</evidence>
<dbReference type="InterPro" id="IPR010071">
    <property type="entry name" value="AA_adenyl_dom"/>
</dbReference>
<dbReference type="Gene3D" id="1.10.1200.10">
    <property type="entry name" value="ACP-like"/>
    <property type="match status" value="1"/>
</dbReference>
<gene>
    <name evidence="4" type="ORF">RM445_14410</name>
</gene>
<dbReference type="NCBIfam" id="TIGR01733">
    <property type="entry name" value="AA-adenyl-dom"/>
    <property type="match status" value="1"/>
</dbReference>
<feature type="region of interest" description="Disordered" evidence="1">
    <location>
        <begin position="1526"/>
        <end position="1618"/>
    </location>
</feature>
<accession>A0ABU2N9U3</accession>
<dbReference type="InterPro" id="IPR020845">
    <property type="entry name" value="AMP-binding_CS"/>
</dbReference>
<organism evidence="4 5">
    <name type="scientific">Pseudonocardia charpentierae</name>
    <dbReference type="NCBI Taxonomy" id="3075545"/>
    <lineage>
        <taxon>Bacteria</taxon>
        <taxon>Bacillati</taxon>
        <taxon>Actinomycetota</taxon>
        <taxon>Actinomycetes</taxon>
        <taxon>Pseudonocardiales</taxon>
        <taxon>Pseudonocardiaceae</taxon>
        <taxon>Pseudonocardia</taxon>
    </lineage>
</organism>